<evidence type="ECO:0000256" key="1">
    <source>
        <dbReference type="SAM" id="Phobius"/>
    </source>
</evidence>
<keyword evidence="1" id="KW-0472">Membrane</keyword>
<evidence type="ECO:0000313" key="2">
    <source>
        <dbReference type="EMBL" id="KAJ9174229.1"/>
    </source>
</evidence>
<proteinExistence type="predicted"/>
<reference evidence="2" key="1">
    <citation type="journal article" date="2023" name="Plant Biotechnol. J.">
        <title>Chromosome-level wild Hevea brasiliensis genome provides new tools for genomic-assisted breeding and valuable loci to elevate rubber yield.</title>
        <authorList>
            <person name="Cheng H."/>
            <person name="Song X."/>
            <person name="Hu Y."/>
            <person name="Wu T."/>
            <person name="Yang Q."/>
            <person name="An Z."/>
            <person name="Feng S."/>
            <person name="Deng Z."/>
            <person name="Wu W."/>
            <person name="Zeng X."/>
            <person name="Tu M."/>
            <person name="Wang X."/>
            <person name="Huang H."/>
        </authorList>
    </citation>
    <scope>NUCLEOTIDE SEQUENCE</scope>
    <source>
        <strain evidence="2">MT/VB/25A 57/8</strain>
    </source>
</reference>
<feature type="transmembrane region" description="Helical" evidence="1">
    <location>
        <begin position="49"/>
        <end position="71"/>
    </location>
</feature>
<protein>
    <submittedName>
        <fullName evidence="2">Uncharacterized protein</fullName>
    </submittedName>
</protein>
<name>A0ABQ9M1R5_HEVBR</name>
<keyword evidence="1" id="KW-0812">Transmembrane</keyword>
<keyword evidence="3" id="KW-1185">Reference proteome</keyword>
<comment type="caution">
    <text evidence="2">The sequence shown here is derived from an EMBL/GenBank/DDBJ whole genome shotgun (WGS) entry which is preliminary data.</text>
</comment>
<dbReference type="Proteomes" id="UP001174677">
    <property type="component" value="Chromosome 9"/>
</dbReference>
<keyword evidence="1" id="KW-1133">Transmembrane helix</keyword>
<organism evidence="2 3">
    <name type="scientific">Hevea brasiliensis</name>
    <name type="common">Para rubber tree</name>
    <name type="synonym">Siphonia brasiliensis</name>
    <dbReference type="NCBI Taxonomy" id="3981"/>
    <lineage>
        <taxon>Eukaryota</taxon>
        <taxon>Viridiplantae</taxon>
        <taxon>Streptophyta</taxon>
        <taxon>Embryophyta</taxon>
        <taxon>Tracheophyta</taxon>
        <taxon>Spermatophyta</taxon>
        <taxon>Magnoliopsida</taxon>
        <taxon>eudicotyledons</taxon>
        <taxon>Gunneridae</taxon>
        <taxon>Pentapetalae</taxon>
        <taxon>rosids</taxon>
        <taxon>fabids</taxon>
        <taxon>Malpighiales</taxon>
        <taxon>Euphorbiaceae</taxon>
        <taxon>Crotonoideae</taxon>
        <taxon>Micrandreae</taxon>
        <taxon>Hevea</taxon>
    </lineage>
</organism>
<dbReference type="EMBL" id="JARPOI010000009">
    <property type="protein sequence ID" value="KAJ9174229.1"/>
    <property type="molecule type" value="Genomic_DNA"/>
</dbReference>
<sequence>MWLAIQNDKWGLWIGKQRESGVACGVAEETDYGVGWLYRETVTTGKRNILFMLLSPLPSLPFIYFLFQLIILS</sequence>
<evidence type="ECO:0000313" key="3">
    <source>
        <dbReference type="Proteomes" id="UP001174677"/>
    </source>
</evidence>
<accession>A0ABQ9M1R5</accession>
<gene>
    <name evidence="2" type="ORF">P3X46_017276</name>
</gene>